<feature type="domain" description="Alpha-type protein kinase" evidence="6">
    <location>
        <begin position="130"/>
        <end position="391"/>
    </location>
</feature>
<evidence type="ECO:0000256" key="4">
    <source>
        <dbReference type="ARBA" id="ARBA00022777"/>
    </source>
</evidence>
<protein>
    <submittedName>
        <fullName evidence="7">Kinase-like protein</fullName>
    </submittedName>
</protein>
<sequence>MSEFSHSTLGTLGQFFDTHNRVHGNHPKKILHGPPALRLPSPAIYIEGLISVKDFEIETGTHAPYFMLTERESQKRKSSQSTQDPLTAEFILSKRTRSQASGPLPLRSEFGDIPGFSKIKFVFASVSVARDGMVSIEWPNLKDHDNIVTSTCLLQDTAFDQGKTKKVHKIIYDGLPWVAKRFFNVGTGEGDVEITENRDQLVKEASRLSRAAYFLKRFIAEAKRQGVDIEQGINVTEFKLGIEVVPDGSGPSAASEFSLEQYPAAVDAQADPNSDPGIVIWLFEPRRSSKVKHWSGTNEYPSWHQNKLGSTLNAFSHWAYLFSQESTVFSDLQTATAINEYGDGVQVLFDVMTHTLDKSSGVGDHGKTGIDIFLKKHECGNRCSHLRLSCEGFASEGVPADSDAEA</sequence>
<dbReference type="EMBL" id="JACAZI010000003">
    <property type="protein sequence ID" value="KAF7364534.1"/>
    <property type="molecule type" value="Genomic_DNA"/>
</dbReference>
<keyword evidence="3" id="KW-0547">Nucleotide-binding</keyword>
<accession>A0A8H6YTU2</accession>
<dbReference type="GO" id="GO:0031037">
    <property type="term" value="P:myosin II filament disassembly"/>
    <property type="evidence" value="ECO:0007669"/>
    <property type="project" value="TreeGrafter"/>
</dbReference>
<proteinExistence type="predicted"/>
<dbReference type="PROSITE" id="PS51158">
    <property type="entry name" value="ALPHA_KINASE"/>
    <property type="match status" value="1"/>
</dbReference>
<reference evidence="7" key="1">
    <citation type="submission" date="2020-05" db="EMBL/GenBank/DDBJ databases">
        <title>Mycena genomes resolve the evolution of fungal bioluminescence.</title>
        <authorList>
            <person name="Tsai I.J."/>
        </authorList>
    </citation>
    <scope>NUCLEOTIDE SEQUENCE</scope>
    <source>
        <strain evidence="7">CCC161011</strain>
    </source>
</reference>
<dbReference type="PANTHER" id="PTHR45992">
    <property type="entry name" value="EUKARYOTIC ELONGATION FACTOR 2 KINASE-RELATED"/>
    <property type="match status" value="1"/>
</dbReference>
<dbReference type="GO" id="GO:0004674">
    <property type="term" value="F:protein serine/threonine kinase activity"/>
    <property type="evidence" value="ECO:0007669"/>
    <property type="project" value="UniProtKB-KW"/>
</dbReference>
<evidence type="ECO:0000256" key="5">
    <source>
        <dbReference type="ARBA" id="ARBA00022840"/>
    </source>
</evidence>
<evidence type="ECO:0000256" key="2">
    <source>
        <dbReference type="ARBA" id="ARBA00022679"/>
    </source>
</evidence>
<dbReference type="SUPFAM" id="SSF56112">
    <property type="entry name" value="Protein kinase-like (PK-like)"/>
    <property type="match status" value="1"/>
</dbReference>
<dbReference type="Pfam" id="PF02816">
    <property type="entry name" value="Alpha_kinase"/>
    <property type="match status" value="1"/>
</dbReference>
<name>A0A8H6YTU2_9AGAR</name>
<dbReference type="SMART" id="SM00811">
    <property type="entry name" value="Alpha_kinase"/>
    <property type="match status" value="1"/>
</dbReference>
<dbReference type="InterPro" id="IPR051852">
    <property type="entry name" value="Alpha-type_PK"/>
</dbReference>
<keyword evidence="5" id="KW-0067">ATP-binding</keyword>
<keyword evidence="2" id="KW-0808">Transferase</keyword>
<evidence type="ECO:0000313" key="8">
    <source>
        <dbReference type="Proteomes" id="UP000620124"/>
    </source>
</evidence>
<dbReference type="InterPro" id="IPR004166">
    <property type="entry name" value="a-kinase_dom"/>
</dbReference>
<evidence type="ECO:0000256" key="1">
    <source>
        <dbReference type="ARBA" id="ARBA00022527"/>
    </source>
</evidence>
<dbReference type="PANTHER" id="PTHR45992:SF2">
    <property type="entry name" value="EUKARYOTIC ELONGATION FACTOR 2 KINASE"/>
    <property type="match status" value="1"/>
</dbReference>
<dbReference type="AlphaFoldDB" id="A0A8H6YTU2"/>
<keyword evidence="1" id="KW-0723">Serine/threonine-protein kinase</keyword>
<dbReference type="InterPro" id="IPR011009">
    <property type="entry name" value="Kinase-like_dom_sf"/>
</dbReference>
<dbReference type="OrthoDB" id="301415at2759"/>
<dbReference type="Gene3D" id="3.20.200.10">
    <property type="entry name" value="MHCK/EF2 kinase"/>
    <property type="match status" value="1"/>
</dbReference>
<dbReference type="Proteomes" id="UP000620124">
    <property type="component" value="Unassembled WGS sequence"/>
</dbReference>
<evidence type="ECO:0000313" key="7">
    <source>
        <dbReference type="EMBL" id="KAF7364534.1"/>
    </source>
</evidence>
<dbReference type="CDD" id="cd04515">
    <property type="entry name" value="Alpha_kinase"/>
    <property type="match status" value="1"/>
</dbReference>
<gene>
    <name evidence="7" type="ORF">MVEN_00322400</name>
</gene>
<dbReference type="GO" id="GO:1903013">
    <property type="term" value="P:response to differentiation-inducing factor 1"/>
    <property type="evidence" value="ECO:0007669"/>
    <property type="project" value="TreeGrafter"/>
</dbReference>
<evidence type="ECO:0000259" key="6">
    <source>
        <dbReference type="PROSITE" id="PS51158"/>
    </source>
</evidence>
<dbReference type="GO" id="GO:0005524">
    <property type="term" value="F:ATP binding"/>
    <property type="evidence" value="ECO:0007669"/>
    <property type="project" value="UniProtKB-KW"/>
</dbReference>
<keyword evidence="8" id="KW-1185">Reference proteome</keyword>
<comment type="caution">
    <text evidence="7">The sequence shown here is derived from an EMBL/GenBank/DDBJ whole genome shotgun (WGS) entry which is preliminary data.</text>
</comment>
<keyword evidence="4 7" id="KW-0418">Kinase</keyword>
<evidence type="ECO:0000256" key="3">
    <source>
        <dbReference type="ARBA" id="ARBA00022741"/>
    </source>
</evidence>
<organism evidence="7 8">
    <name type="scientific">Mycena venus</name>
    <dbReference type="NCBI Taxonomy" id="2733690"/>
    <lineage>
        <taxon>Eukaryota</taxon>
        <taxon>Fungi</taxon>
        <taxon>Dikarya</taxon>
        <taxon>Basidiomycota</taxon>
        <taxon>Agaricomycotina</taxon>
        <taxon>Agaricomycetes</taxon>
        <taxon>Agaricomycetidae</taxon>
        <taxon>Agaricales</taxon>
        <taxon>Marasmiineae</taxon>
        <taxon>Mycenaceae</taxon>
        <taxon>Mycena</taxon>
    </lineage>
</organism>